<comment type="caution">
    <text evidence="1">The sequence shown here is derived from an EMBL/GenBank/DDBJ whole genome shotgun (WGS) entry which is preliminary data.</text>
</comment>
<protein>
    <submittedName>
        <fullName evidence="1">Unnamed protein product</fullName>
    </submittedName>
</protein>
<dbReference type="Gene3D" id="1.25.40.20">
    <property type="entry name" value="Ankyrin repeat-containing domain"/>
    <property type="match status" value="1"/>
</dbReference>
<organism evidence="1 2">
    <name type="scientific">Phytophthora fragariaefolia</name>
    <dbReference type="NCBI Taxonomy" id="1490495"/>
    <lineage>
        <taxon>Eukaryota</taxon>
        <taxon>Sar</taxon>
        <taxon>Stramenopiles</taxon>
        <taxon>Oomycota</taxon>
        <taxon>Peronosporomycetes</taxon>
        <taxon>Peronosporales</taxon>
        <taxon>Peronosporaceae</taxon>
        <taxon>Phytophthora</taxon>
    </lineage>
</organism>
<name>A0A9W6TTT7_9STRA</name>
<dbReference type="EMBL" id="BSXT01000179">
    <property type="protein sequence ID" value="GMF19906.1"/>
    <property type="molecule type" value="Genomic_DNA"/>
</dbReference>
<evidence type="ECO:0000313" key="1">
    <source>
        <dbReference type="EMBL" id="GMF19906.1"/>
    </source>
</evidence>
<keyword evidence="2" id="KW-1185">Reference proteome</keyword>
<dbReference type="Proteomes" id="UP001165121">
    <property type="component" value="Unassembled WGS sequence"/>
</dbReference>
<dbReference type="InterPro" id="IPR052050">
    <property type="entry name" value="SecEffector_AnkRepeat"/>
</dbReference>
<dbReference type="SUPFAM" id="SSF140860">
    <property type="entry name" value="Pseudo ankyrin repeat-like"/>
    <property type="match status" value="1"/>
</dbReference>
<dbReference type="InterPro" id="IPR036770">
    <property type="entry name" value="Ankyrin_rpt-contain_sf"/>
</dbReference>
<dbReference type="PANTHER" id="PTHR46586:SF3">
    <property type="entry name" value="ANKYRIN REPEAT-CONTAINING PROTEIN"/>
    <property type="match status" value="1"/>
</dbReference>
<reference evidence="1" key="1">
    <citation type="submission" date="2023-04" db="EMBL/GenBank/DDBJ databases">
        <title>Phytophthora fragariaefolia NBRC 109709.</title>
        <authorList>
            <person name="Ichikawa N."/>
            <person name="Sato H."/>
            <person name="Tonouchi N."/>
        </authorList>
    </citation>
    <scope>NUCLEOTIDE SEQUENCE</scope>
    <source>
        <strain evidence="1">NBRC 109709</strain>
    </source>
</reference>
<dbReference type="InterPro" id="IPR002110">
    <property type="entry name" value="Ankyrin_rpt"/>
</dbReference>
<evidence type="ECO:0000313" key="2">
    <source>
        <dbReference type="Proteomes" id="UP001165121"/>
    </source>
</evidence>
<sequence length="137" mass="15300">MDCAAMFGNLELVKWLHSNQQEGCSTEAMGHGVAQGRKWLHANRSEGFSEIAMESAVRNNRLDMVKWMYEHSENCLKGNIDIAAAPGNLEIVSWLHFRGGGNCSQHEMDDAAANGHLEIVKFLHEHGREGVLKECHD</sequence>
<gene>
    <name evidence="1" type="ORF">Pfra01_000221200</name>
</gene>
<accession>A0A9W6TTT7</accession>
<dbReference type="AlphaFoldDB" id="A0A9W6TTT7"/>
<proteinExistence type="predicted"/>
<dbReference type="Pfam" id="PF13637">
    <property type="entry name" value="Ank_4"/>
    <property type="match status" value="1"/>
</dbReference>
<dbReference type="PANTHER" id="PTHR46586">
    <property type="entry name" value="ANKYRIN REPEAT-CONTAINING PROTEIN"/>
    <property type="match status" value="1"/>
</dbReference>
<dbReference type="OrthoDB" id="70387at2759"/>